<gene>
    <name evidence="3" type="primary">spoIVB</name>
    <name evidence="3" type="ORF">ACFQMN_08025</name>
</gene>
<keyword evidence="3" id="KW-0378">Hydrolase</keyword>
<evidence type="ECO:0000313" key="4">
    <source>
        <dbReference type="Proteomes" id="UP001596494"/>
    </source>
</evidence>
<dbReference type="RefSeq" id="WP_352232191.1">
    <property type="nucleotide sequence ID" value="NZ_JAPVRC010000001.1"/>
</dbReference>
<comment type="caution">
    <text evidence="3">The sequence shown here is derived from an EMBL/GenBank/DDBJ whole genome shotgun (WGS) entry which is preliminary data.</text>
</comment>
<evidence type="ECO:0000313" key="3">
    <source>
        <dbReference type="EMBL" id="MFC7320827.1"/>
    </source>
</evidence>
<evidence type="ECO:0000256" key="1">
    <source>
        <dbReference type="ARBA" id="ARBA00022825"/>
    </source>
</evidence>
<feature type="domain" description="Peptidase S55" evidence="2">
    <location>
        <begin position="174"/>
        <end position="413"/>
    </location>
</feature>
<sequence length="414" mass="45277">MKKKEKMKLICGSVLLLMMLVIPLINPLQEYISIPTELRINASQSVTASAGEQSLPALSMDKITEGDNVFHEYAGIPVKKTEMQHVKDIRLVPGGQSVGVELQTKGVLVVGHHLVSEDKNEQTSPGEYADIQVGDILLKGNGRELNHMEDLSTVVAESGENDKKIKFDVKRGEETFQATIKPEVNPKEDKYQIGLYVRDSAAGIGTMTFYDPETKKYGALGHVIADMDTKKPIEIHEGTIVNSRVTSIQKGNQGVPGEKRAEFSLTDDRMGTITKNSSFGVFGELEQAIKNDKYSEGLPIALDEEIKEGPAEIMTVLNGEDLQSFDVEIVRNMPKDSPVTKGMIVKITDPELLDKTGGIVQGMSGSPIIQDGKIIGAVTHVFVNDPTSGYGVHIEWMLEEAGINIYEEDHAKAS</sequence>
<dbReference type="EC" id="3.4.21.116" evidence="3"/>
<dbReference type="InterPro" id="IPR014219">
    <property type="entry name" value="SpoIVB"/>
</dbReference>
<dbReference type="PROSITE" id="PS51494">
    <property type="entry name" value="SPOIVB"/>
    <property type="match status" value="1"/>
</dbReference>
<dbReference type="Pfam" id="PF05580">
    <property type="entry name" value="Peptidase_S55"/>
    <property type="match status" value="1"/>
</dbReference>
<dbReference type="NCBIfam" id="TIGR02860">
    <property type="entry name" value="spore_IV_B"/>
    <property type="match status" value="1"/>
</dbReference>
<keyword evidence="4" id="KW-1185">Reference proteome</keyword>
<dbReference type="Proteomes" id="UP001596494">
    <property type="component" value="Unassembled WGS sequence"/>
</dbReference>
<dbReference type="SUPFAM" id="SSF50494">
    <property type="entry name" value="Trypsin-like serine proteases"/>
    <property type="match status" value="1"/>
</dbReference>
<dbReference type="Gene3D" id="2.30.42.10">
    <property type="match status" value="1"/>
</dbReference>
<dbReference type="SUPFAM" id="SSF50156">
    <property type="entry name" value="PDZ domain-like"/>
    <property type="match status" value="1"/>
</dbReference>
<accession>A0ABW2K3W1</accession>
<dbReference type="InterPro" id="IPR008763">
    <property type="entry name" value="Peptidase_S55"/>
</dbReference>
<reference evidence="4" key="1">
    <citation type="journal article" date="2019" name="Int. J. Syst. Evol. Microbiol.">
        <title>The Global Catalogue of Microorganisms (GCM) 10K type strain sequencing project: providing services to taxonomists for standard genome sequencing and annotation.</title>
        <authorList>
            <consortium name="The Broad Institute Genomics Platform"/>
            <consortium name="The Broad Institute Genome Sequencing Center for Infectious Disease"/>
            <person name="Wu L."/>
            <person name="Ma J."/>
        </authorList>
    </citation>
    <scope>NUCLEOTIDE SEQUENCE [LARGE SCALE GENOMIC DNA]</scope>
    <source>
        <strain evidence="4">CCUG 73951</strain>
    </source>
</reference>
<proteinExistence type="predicted"/>
<keyword evidence="1" id="KW-0645">Protease</keyword>
<dbReference type="GO" id="GO:0016787">
    <property type="term" value="F:hydrolase activity"/>
    <property type="evidence" value="ECO:0007669"/>
    <property type="project" value="UniProtKB-KW"/>
</dbReference>
<dbReference type="EMBL" id="JBHTBY010000006">
    <property type="protein sequence ID" value="MFC7320827.1"/>
    <property type="molecule type" value="Genomic_DNA"/>
</dbReference>
<protein>
    <submittedName>
        <fullName evidence="3">SpoIVB peptidase</fullName>
        <ecNumber evidence="3">3.4.21.116</ecNumber>
    </submittedName>
</protein>
<dbReference type="InterPro" id="IPR009003">
    <property type="entry name" value="Peptidase_S1_PA"/>
</dbReference>
<organism evidence="3 4">
    <name type="scientific">Halobacillus campisalis</name>
    <dbReference type="NCBI Taxonomy" id="435909"/>
    <lineage>
        <taxon>Bacteria</taxon>
        <taxon>Bacillati</taxon>
        <taxon>Bacillota</taxon>
        <taxon>Bacilli</taxon>
        <taxon>Bacillales</taxon>
        <taxon>Bacillaceae</taxon>
        <taxon>Halobacillus</taxon>
    </lineage>
</organism>
<dbReference type="InterPro" id="IPR036034">
    <property type="entry name" value="PDZ_sf"/>
</dbReference>
<evidence type="ECO:0000259" key="2">
    <source>
        <dbReference type="PROSITE" id="PS51494"/>
    </source>
</evidence>
<name>A0ABW2K3W1_9BACI</name>
<keyword evidence="1" id="KW-0720">Serine protease</keyword>